<dbReference type="InterPro" id="IPR010982">
    <property type="entry name" value="Lambda_DNA-bd_dom_sf"/>
</dbReference>
<comment type="caution">
    <text evidence="1">The sequence shown here is derived from an EMBL/GenBank/DDBJ whole genome shotgun (WGS) entry which is preliminary data.</text>
</comment>
<dbReference type="Proteomes" id="UP001465153">
    <property type="component" value="Unassembled WGS sequence"/>
</dbReference>
<accession>A0ABQ0ABI6</accession>
<dbReference type="SUPFAM" id="SSF47413">
    <property type="entry name" value="lambda repressor-like DNA-binding domains"/>
    <property type="match status" value="1"/>
</dbReference>
<reference evidence="1 2" key="1">
    <citation type="submission" date="2024-04" db="EMBL/GenBank/DDBJ databases">
        <title>Draft genome sequence of Sessilibacter corallicola NBRC 116591.</title>
        <authorList>
            <person name="Miyakawa T."/>
            <person name="Kusuya Y."/>
            <person name="Miura T."/>
        </authorList>
    </citation>
    <scope>NUCLEOTIDE SEQUENCE [LARGE SCALE GENOMIC DNA]</scope>
    <source>
        <strain evidence="1 2">KU-00831-HH</strain>
    </source>
</reference>
<dbReference type="EMBL" id="BAABWN010000009">
    <property type="protein sequence ID" value="GAA6169012.1"/>
    <property type="molecule type" value="Genomic_DNA"/>
</dbReference>
<organism evidence="1 2">
    <name type="scientific">Sessilibacter corallicola</name>
    <dbReference type="NCBI Taxonomy" id="2904075"/>
    <lineage>
        <taxon>Bacteria</taxon>
        <taxon>Pseudomonadati</taxon>
        <taxon>Pseudomonadota</taxon>
        <taxon>Gammaproteobacteria</taxon>
        <taxon>Cellvibrionales</taxon>
        <taxon>Cellvibrionaceae</taxon>
        <taxon>Sessilibacter</taxon>
    </lineage>
</organism>
<name>A0ABQ0ABI6_9GAMM</name>
<proteinExistence type="predicted"/>
<protein>
    <recommendedName>
        <fullName evidence="3">XRE family transcriptional regulator</fullName>
    </recommendedName>
</protein>
<gene>
    <name evidence="1" type="ORF">NBRC116591_28230</name>
</gene>
<dbReference type="Gene3D" id="1.10.260.40">
    <property type="entry name" value="lambda repressor-like DNA-binding domains"/>
    <property type="match status" value="1"/>
</dbReference>
<evidence type="ECO:0008006" key="3">
    <source>
        <dbReference type="Google" id="ProtNLM"/>
    </source>
</evidence>
<keyword evidence="2" id="KW-1185">Reference proteome</keyword>
<sequence length="55" mass="6460">MRDLGERIGEPHSFVQKVESMERRIDVYELVQYCKALEQNPHIAIRIVMEASESK</sequence>
<evidence type="ECO:0000313" key="2">
    <source>
        <dbReference type="Proteomes" id="UP001465153"/>
    </source>
</evidence>
<evidence type="ECO:0000313" key="1">
    <source>
        <dbReference type="EMBL" id="GAA6169012.1"/>
    </source>
</evidence>